<reference evidence="2 3" key="1">
    <citation type="submission" date="2015-01" db="EMBL/GenBank/DDBJ databases">
        <title>Draft genome of the acidophilic iron oxidizer Ferrimicrobium acidiphilum strain T23.</title>
        <authorList>
            <person name="Poehlein A."/>
            <person name="Eisen S."/>
            <person name="Schloemann M."/>
            <person name="Johnson B.D."/>
            <person name="Daniel R."/>
            <person name="Muehling M."/>
        </authorList>
    </citation>
    <scope>NUCLEOTIDE SEQUENCE [LARGE SCALE GENOMIC DNA]</scope>
    <source>
        <strain evidence="2 3">T23</strain>
    </source>
</reference>
<name>A0A0D8FUP0_9ACTN</name>
<gene>
    <name evidence="2" type="ORF">FEAC_13290</name>
</gene>
<organism evidence="2 3">
    <name type="scientific">Ferrimicrobium acidiphilum DSM 19497</name>
    <dbReference type="NCBI Taxonomy" id="1121877"/>
    <lineage>
        <taxon>Bacteria</taxon>
        <taxon>Bacillati</taxon>
        <taxon>Actinomycetota</taxon>
        <taxon>Acidimicrobiia</taxon>
        <taxon>Acidimicrobiales</taxon>
        <taxon>Acidimicrobiaceae</taxon>
        <taxon>Ferrimicrobium</taxon>
    </lineage>
</organism>
<dbReference type="EMBL" id="JXUW01000009">
    <property type="protein sequence ID" value="KJE77003.1"/>
    <property type="molecule type" value="Genomic_DNA"/>
</dbReference>
<comment type="caution">
    <text evidence="2">The sequence shown here is derived from an EMBL/GenBank/DDBJ whole genome shotgun (WGS) entry which is preliminary data.</text>
</comment>
<evidence type="ECO:0000313" key="2">
    <source>
        <dbReference type="EMBL" id="KJE77003.1"/>
    </source>
</evidence>
<dbReference type="Proteomes" id="UP000032336">
    <property type="component" value="Unassembled WGS sequence"/>
</dbReference>
<dbReference type="AlphaFoldDB" id="A0A0D8FUP0"/>
<accession>A0A0D8FUP0</accession>
<evidence type="ECO:0000313" key="3">
    <source>
        <dbReference type="Proteomes" id="UP000032336"/>
    </source>
</evidence>
<evidence type="ECO:0000256" key="1">
    <source>
        <dbReference type="SAM" id="MobiDB-lite"/>
    </source>
</evidence>
<feature type="region of interest" description="Disordered" evidence="1">
    <location>
        <begin position="61"/>
        <end position="83"/>
    </location>
</feature>
<protein>
    <submittedName>
        <fullName evidence="2">Uncharacterized protein</fullName>
    </submittedName>
</protein>
<keyword evidence="3" id="KW-1185">Reference proteome</keyword>
<proteinExistence type="predicted"/>
<sequence length="83" mass="8530">MTTVYSFRFWDSRGGSKKAGAFAPAWTVVVGVGFELTTFGLSAALESPFVGGLVDAAHHGSEAEASGEGSVDVPVPGVLERLS</sequence>